<dbReference type="eggNOG" id="COG3344">
    <property type="taxonomic scope" value="Bacteria"/>
</dbReference>
<dbReference type="Pfam" id="PF00078">
    <property type="entry name" value="RVT_1"/>
    <property type="match status" value="1"/>
</dbReference>
<dbReference type="RefSeq" id="WP_007041722.1">
    <property type="nucleotide sequence ID" value="NZ_AFWT01000022.1"/>
</dbReference>
<accession>G2E3Z6</accession>
<evidence type="ECO:0000259" key="1">
    <source>
        <dbReference type="PROSITE" id="PS50878"/>
    </source>
</evidence>
<dbReference type="CDD" id="cd01646">
    <property type="entry name" value="RT_Bac_retron_I"/>
    <property type="match status" value="1"/>
</dbReference>
<dbReference type="InterPro" id="IPR000477">
    <property type="entry name" value="RT_dom"/>
</dbReference>
<dbReference type="NCBIfam" id="NF041748">
    <property type="entry name" value="Drt3b"/>
    <property type="match status" value="1"/>
</dbReference>
<keyword evidence="3" id="KW-1185">Reference proteome</keyword>
<organism evidence="2 3">
    <name type="scientific">Thiorhodococcus drewsii AZ1</name>
    <dbReference type="NCBI Taxonomy" id="765913"/>
    <lineage>
        <taxon>Bacteria</taxon>
        <taxon>Pseudomonadati</taxon>
        <taxon>Pseudomonadota</taxon>
        <taxon>Gammaproteobacteria</taxon>
        <taxon>Chromatiales</taxon>
        <taxon>Chromatiaceae</taxon>
        <taxon>Thiorhodococcus</taxon>
    </lineage>
</organism>
<dbReference type="PROSITE" id="PS50878">
    <property type="entry name" value="RT_POL"/>
    <property type="match status" value="1"/>
</dbReference>
<proteinExistence type="predicted"/>
<feature type="domain" description="Reverse transcriptase" evidence="1">
    <location>
        <begin position="98"/>
        <end position="350"/>
    </location>
</feature>
<gene>
    <name evidence="2" type="ORF">ThidrDRAFT_3009</name>
</gene>
<sequence length="648" mass="76342">MRKSKGTRCRVRKKDYDRVVLTETLPFDTPIIFSNDGFYENLKRSTTRISNDILDMIQSSKKPTIPFHYKIRRNSTEYRRLSIIHPSAQYRIRNIYQEYDEVILHYSRISPASIRAPHRKTSVFYLKNHLNDIYKFKSGIVSTTEMEKFARHAPSFFSYRGFNRLYEFFESPDYFRLEKKYSIFWSLDVSKCFDSIYTHSLSWAIKGKNFTKEHKAVSTTFAQAFDSAMQNANHQETNGIIIGPEASRIFAELIFQAIDRKVIQTLEDRCKYQFDEQYCFRRYVDDVYIFAITEIIAAEVYNCYANELLAFNLHTNSNKLVKITRPFFTKKSMIIQETRRDLANFLDKFLGHRKNDNAIFPKKIYSTWKLTRSFIDAIKSNCKKRDVDYHEVSSYIVSTASKRIEVLVKIAPEPGLENEEKYADAIVVLLDILFFFYSVAPTVTGSYKISRSIVLVSRFSKKCLPIYQDRILQLIYDLAENYFESKNDTRVIISDELSLEYINVSLALAELGDKYSLPDDTVKKIFNINNEMSYFHWISALFYVRNARRYSEIMGLLEQSAYRFLDRIQQIETDAEICLVFMDLVSCPYLSNTIKKKAISEYCKARQISPPTKAEKETFINTTTKWFVDWKNLDLLQALEKKELKRMY</sequence>
<comment type="caution">
    <text evidence="2">The sequence shown here is derived from an EMBL/GenBank/DDBJ whole genome shotgun (WGS) entry which is preliminary data.</text>
</comment>
<dbReference type="EMBL" id="AFWT01000022">
    <property type="protein sequence ID" value="EGV29889.1"/>
    <property type="molecule type" value="Genomic_DNA"/>
</dbReference>
<protein>
    <recommendedName>
        <fullName evidence="1">Reverse transcriptase domain-containing protein</fullName>
    </recommendedName>
</protein>
<dbReference type="PATRIC" id="fig|765913.3.peg.3077"/>
<reference evidence="2 3" key="1">
    <citation type="submission" date="2011-06" db="EMBL/GenBank/DDBJ databases">
        <title>The draft genome of Thiorhodococcus drewsii AZ1.</title>
        <authorList>
            <consortium name="US DOE Joint Genome Institute (JGI-PGF)"/>
            <person name="Lucas S."/>
            <person name="Han J."/>
            <person name="Lapidus A."/>
            <person name="Cheng J.-F."/>
            <person name="Goodwin L."/>
            <person name="Pitluck S."/>
            <person name="Peters L."/>
            <person name="Land M.L."/>
            <person name="Hauser L."/>
            <person name="Vogl K."/>
            <person name="Liu Z."/>
            <person name="Imhoff J."/>
            <person name="Thiel V."/>
            <person name="Frigaard N.-U."/>
            <person name="Bryant D.A."/>
            <person name="Woyke T.J."/>
        </authorList>
    </citation>
    <scope>NUCLEOTIDE SEQUENCE [LARGE SCALE GENOMIC DNA]</scope>
    <source>
        <strain evidence="2 3">AZ1</strain>
    </source>
</reference>
<dbReference type="STRING" id="765913.ThidrDRAFT_3009"/>
<evidence type="ECO:0000313" key="2">
    <source>
        <dbReference type="EMBL" id="EGV29889.1"/>
    </source>
</evidence>
<name>G2E3Z6_9GAMM</name>
<dbReference type="AlphaFoldDB" id="G2E3Z6"/>
<dbReference type="Proteomes" id="UP000004200">
    <property type="component" value="Unassembled WGS sequence"/>
</dbReference>
<evidence type="ECO:0000313" key="3">
    <source>
        <dbReference type="Proteomes" id="UP000004200"/>
    </source>
</evidence>